<sequence length="130" mass="14998">MSKRPIHLTIIEDPKTIGEQQDKIVGGTKSTQRNRVPLHNRTNNTNIILAELYRNEDPTEPKKGVLAQDDNLDANLSEKENISPVPKRKQRSGLRMYVSDRPVMQELNKIMSEKSEWHGDKLSLWAERKI</sequence>
<gene>
    <name evidence="2" type="ORF">SARC_05402</name>
</gene>
<organism evidence="2 3">
    <name type="scientific">Sphaeroforma arctica JP610</name>
    <dbReference type="NCBI Taxonomy" id="667725"/>
    <lineage>
        <taxon>Eukaryota</taxon>
        <taxon>Ichthyosporea</taxon>
        <taxon>Ichthyophonida</taxon>
        <taxon>Sphaeroforma</taxon>
    </lineage>
</organism>
<reference evidence="2 3" key="1">
    <citation type="submission" date="2011-02" db="EMBL/GenBank/DDBJ databases">
        <title>The Genome Sequence of Sphaeroforma arctica JP610.</title>
        <authorList>
            <consortium name="The Broad Institute Genome Sequencing Platform"/>
            <person name="Russ C."/>
            <person name="Cuomo C."/>
            <person name="Young S.K."/>
            <person name="Zeng Q."/>
            <person name="Gargeya S."/>
            <person name="Alvarado L."/>
            <person name="Berlin A."/>
            <person name="Chapman S.B."/>
            <person name="Chen Z."/>
            <person name="Freedman E."/>
            <person name="Gellesch M."/>
            <person name="Goldberg J."/>
            <person name="Griggs A."/>
            <person name="Gujja S."/>
            <person name="Heilman E."/>
            <person name="Heiman D."/>
            <person name="Howarth C."/>
            <person name="Mehta T."/>
            <person name="Neiman D."/>
            <person name="Pearson M."/>
            <person name="Roberts A."/>
            <person name="Saif S."/>
            <person name="Shea T."/>
            <person name="Shenoy N."/>
            <person name="Sisk P."/>
            <person name="Stolte C."/>
            <person name="Sykes S."/>
            <person name="White J."/>
            <person name="Yandava C."/>
            <person name="Burger G."/>
            <person name="Gray M.W."/>
            <person name="Holland P.W.H."/>
            <person name="King N."/>
            <person name="Lang F.B.F."/>
            <person name="Roger A.J."/>
            <person name="Ruiz-Trillo I."/>
            <person name="Haas B."/>
            <person name="Nusbaum C."/>
            <person name="Birren B."/>
        </authorList>
    </citation>
    <scope>NUCLEOTIDE SEQUENCE [LARGE SCALE GENOMIC DNA]</scope>
    <source>
        <strain evidence="2 3">JP610</strain>
    </source>
</reference>
<name>A0A0L0FZQ9_9EUKA</name>
<dbReference type="GeneID" id="25905906"/>
<dbReference type="EMBL" id="KQ241938">
    <property type="protein sequence ID" value="KNC82310.1"/>
    <property type="molecule type" value="Genomic_DNA"/>
</dbReference>
<dbReference type="Proteomes" id="UP000054560">
    <property type="component" value="Unassembled WGS sequence"/>
</dbReference>
<evidence type="ECO:0000313" key="2">
    <source>
        <dbReference type="EMBL" id="KNC82310.1"/>
    </source>
</evidence>
<proteinExistence type="predicted"/>
<evidence type="ECO:0000256" key="1">
    <source>
        <dbReference type="SAM" id="MobiDB-lite"/>
    </source>
</evidence>
<protein>
    <submittedName>
        <fullName evidence="2">Uncharacterized protein</fullName>
    </submittedName>
</protein>
<accession>A0A0L0FZQ9</accession>
<dbReference type="RefSeq" id="XP_014156212.1">
    <property type="nucleotide sequence ID" value="XM_014300737.1"/>
</dbReference>
<dbReference type="AlphaFoldDB" id="A0A0L0FZQ9"/>
<evidence type="ECO:0000313" key="3">
    <source>
        <dbReference type="Proteomes" id="UP000054560"/>
    </source>
</evidence>
<keyword evidence="3" id="KW-1185">Reference proteome</keyword>
<feature type="region of interest" description="Disordered" evidence="1">
    <location>
        <begin position="71"/>
        <end position="92"/>
    </location>
</feature>